<keyword evidence="1" id="KW-0805">Transcription regulation</keyword>
<dbReference type="PROSITE" id="PS50042">
    <property type="entry name" value="CNMP_BINDING_3"/>
    <property type="match status" value="1"/>
</dbReference>
<dbReference type="PROSITE" id="PS00889">
    <property type="entry name" value="CNMP_BINDING_2"/>
    <property type="match status" value="1"/>
</dbReference>
<dbReference type="InterPro" id="IPR000595">
    <property type="entry name" value="cNMP-bd_dom"/>
</dbReference>
<accession>A0A3B0ZL30</accession>
<gene>
    <name evidence="6" type="ORF">MNBD_GAMMA13-920</name>
</gene>
<dbReference type="SUPFAM" id="SSF46785">
    <property type="entry name" value="Winged helix' DNA-binding domain"/>
    <property type="match status" value="1"/>
</dbReference>
<dbReference type="PANTHER" id="PTHR24567">
    <property type="entry name" value="CRP FAMILY TRANSCRIPTIONAL REGULATORY PROTEIN"/>
    <property type="match status" value="1"/>
</dbReference>
<evidence type="ECO:0000313" key="6">
    <source>
        <dbReference type="EMBL" id="VAW82044.1"/>
    </source>
</evidence>
<feature type="domain" description="Cyclic nucleotide-binding" evidence="4">
    <location>
        <begin position="13"/>
        <end position="133"/>
    </location>
</feature>
<evidence type="ECO:0000259" key="4">
    <source>
        <dbReference type="PROSITE" id="PS50042"/>
    </source>
</evidence>
<keyword evidence="2" id="KW-0238">DNA-binding</keyword>
<dbReference type="CDD" id="cd00092">
    <property type="entry name" value="HTH_CRP"/>
    <property type="match status" value="1"/>
</dbReference>
<dbReference type="AlphaFoldDB" id="A0A3B0ZL30"/>
<dbReference type="SMART" id="SM00100">
    <property type="entry name" value="cNMP"/>
    <property type="match status" value="1"/>
</dbReference>
<dbReference type="InterPro" id="IPR050397">
    <property type="entry name" value="Env_Response_Regulators"/>
</dbReference>
<dbReference type="Gene3D" id="1.10.10.10">
    <property type="entry name" value="Winged helix-like DNA-binding domain superfamily/Winged helix DNA-binding domain"/>
    <property type="match status" value="1"/>
</dbReference>
<evidence type="ECO:0000256" key="1">
    <source>
        <dbReference type="ARBA" id="ARBA00023015"/>
    </source>
</evidence>
<dbReference type="InterPro" id="IPR018488">
    <property type="entry name" value="cNMP-bd_CS"/>
</dbReference>
<dbReference type="SUPFAM" id="SSF51206">
    <property type="entry name" value="cAMP-binding domain-like"/>
    <property type="match status" value="1"/>
</dbReference>
<reference evidence="6" key="1">
    <citation type="submission" date="2018-06" db="EMBL/GenBank/DDBJ databases">
        <authorList>
            <person name="Zhirakovskaya E."/>
        </authorList>
    </citation>
    <scope>NUCLEOTIDE SEQUENCE</scope>
</reference>
<dbReference type="GO" id="GO:0003677">
    <property type="term" value="F:DNA binding"/>
    <property type="evidence" value="ECO:0007669"/>
    <property type="project" value="UniProtKB-KW"/>
</dbReference>
<name>A0A3B0ZL30_9ZZZZ</name>
<sequence>MAIISSMLKTVSIFSGLNTQQLAEIERHAVFRTHPKNTIVLSEGDTSASLYVILSGRVKIYLDDENGKEVTINHQSAGEYFGELSLIDDSERSASVVTVEKSAFAIISKSAFRRVLTENPDIAIHLLEDLAQRVRNLTGNVKTLALSDVYGRLSKLLLSLAVERDGVLVVAEHLTQQDIANRIGSSREMVSRILKELVSGGYIAVDHKHTSILKHLPQHY</sequence>
<feature type="domain" description="HTH crp-type" evidence="5">
    <location>
        <begin position="147"/>
        <end position="216"/>
    </location>
</feature>
<dbReference type="GO" id="GO:0003700">
    <property type="term" value="F:DNA-binding transcription factor activity"/>
    <property type="evidence" value="ECO:0007669"/>
    <property type="project" value="TreeGrafter"/>
</dbReference>
<dbReference type="SMART" id="SM00419">
    <property type="entry name" value="HTH_CRP"/>
    <property type="match status" value="1"/>
</dbReference>
<dbReference type="InterPro" id="IPR018490">
    <property type="entry name" value="cNMP-bd_dom_sf"/>
</dbReference>
<dbReference type="InterPro" id="IPR036388">
    <property type="entry name" value="WH-like_DNA-bd_sf"/>
</dbReference>
<dbReference type="Pfam" id="PF00027">
    <property type="entry name" value="cNMP_binding"/>
    <property type="match status" value="1"/>
</dbReference>
<dbReference type="Gene3D" id="2.60.120.10">
    <property type="entry name" value="Jelly Rolls"/>
    <property type="match status" value="1"/>
</dbReference>
<dbReference type="CDD" id="cd00038">
    <property type="entry name" value="CAP_ED"/>
    <property type="match status" value="1"/>
</dbReference>
<evidence type="ECO:0000259" key="5">
    <source>
        <dbReference type="PROSITE" id="PS51063"/>
    </source>
</evidence>
<evidence type="ECO:0000256" key="3">
    <source>
        <dbReference type="ARBA" id="ARBA00023163"/>
    </source>
</evidence>
<evidence type="ECO:0000256" key="2">
    <source>
        <dbReference type="ARBA" id="ARBA00023125"/>
    </source>
</evidence>
<dbReference type="InterPro" id="IPR012318">
    <property type="entry name" value="HTH_CRP"/>
</dbReference>
<dbReference type="GO" id="GO:0005829">
    <property type="term" value="C:cytosol"/>
    <property type="evidence" value="ECO:0007669"/>
    <property type="project" value="TreeGrafter"/>
</dbReference>
<dbReference type="InterPro" id="IPR014710">
    <property type="entry name" value="RmlC-like_jellyroll"/>
</dbReference>
<keyword evidence="3" id="KW-0804">Transcription</keyword>
<dbReference type="Pfam" id="PF13545">
    <property type="entry name" value="HTH_Crp_2"/>
    <property type="match status" value="1"/>
</dbReference>
<organism evidence="6">
    <name type="scientific">hydrothermal vent metagenome</name>
    <dbReference type="NCBI Taxonomy" id="652676"/>
    <lineage>
        <taxon>unclassified sequences</taxon>
        <taxon>metagenomes</taxon>
        <taxon>ecological metagenomes</taxon>
    </lineage>
</organism>
<dbReference type="PANTHER" id="PTHR24567:SF68">
    <property type="entry name" value="DNA-BINDING TRANSCRIPTIONAL DUAL REGULATOR CRP"/>
    <property type="match status" value="1"/>
</dbReference>
<protein>
    <submittedName>
        <fullName evidence="6">cAMP-binding proteins - catabolite gene activator and regulatory subunit of cAMP-dependent protein kinases</fullName>
    </submittedName>
</protein>
<dbReference type="InterPro" id="IPR036390">
    <property type="entry name" value="WH_DNA-bd_sf"/>
</dbReference>
<proteinExistence type="predicted"/>
<dbReference type="EMBL" id="UOFK01000295">
    <property type="protein sequence ID" value="VAW82044.1"/>
    <property type="molecule type" value="Genomic_DNA"/>
</dbReference>
<dbReference type="PROSITE" id="PS51063">
    <property type="entry name" value="HTH_CRP_2"/>
    <property type="match status" value="1"/>
</dbReference>